<feature type="region of interest" description="Disordered" evidence="1">
    <location>
        <begin position="1"/>
        <end position="31"/>
    </location>
</feature>
<protein>
    <submittedName>
        <fullName evidence="2">Uncharacterized protein</fullName>
    </submittedName>
</protein>
<sequence length="120" mass="13304">MRMGTRTKIPGTRMGRDLADKDGNGEASLGLSKFPRRQGIFPVRTRMGGKILPRQWRRPERGILSPTTRAHCHTPSLSPHHTLVAAAASSLAPHPRAVSPCAVTRQPRATRRHPLHSVRR</sequence>
<dbReference type="Proteomes" id="UP001341840">
    <property type="component" value="Unassembled WGS sequence"/>
</dbReference>
<gene>
    <name evidence="2" type="ORF">PIB30_089312</name>
</gene>
<feature type="region of interest" description="Disordered" evidence="1">
    <location>
        <begin position="89"/>
        <end position="120"/>
    </location>
</feature>
<evidence type="ECO:0000313" key="3">
    <source>
        <dbReference type="Proteomes" id="UP001341840"/>
    </source>
</evidence>
<accession>A0ABU6VVS6</accession>
<dbReference type="EMBL" id="JASCZI010152699">
    <property type="protein sequence ID" value="MED6176546.1"/>
    <property type="molecule type" value="Genomic_DNA"/>
</dbReference>
<comment type="caution">
    <text evidence="2">The sequence shown here is derived from an EMBL/GenBank/DDBJ whole genome shotgun (WGS) entry which is preliminary data.</text>
</comment>
<evidence type="ECO:0000256" key="1">
    <source>
        <dbReference type="SAM" id="MobiDB-lite"/>
    </source>
</evidence>
<proteinExistence type="predicted"/>
<reference evidence="2 3" key="1">
    <citation type="journal article" date="2023" name="Plants (Basel)">
        <title>Bridging the Gap: Combining Genomics and Transcriptomics Approaches to Understand Stylosanthes scabra, an Orphan Legume from the Brazilian Caatinga.</title>
        <authorList>
            <person name="Ferreira-Neto J.R.C."/>
            <person name="da Silva M.D."/>
            <person name="Binneck E."/>
            <person name="de Melo N.F."/>
            <person name="da Silva R.H."/>
            <person name="de Melo A.L.T.M."/>
            <person name="Pandolfi V."/>
            <person name="Bustamante F.O."/>
            <person name="Brasileiro-Vidal A.C."/>
            <person name="Benko-Iseppon A.M."/>
        </authorList>
    </citation>
    <scope>NUCLEOTIDE SEQUENCE [LARGE SCALE GENOMIC DNA]</scope>
    <source>
        <tissue evidence="2">Leaves</tissue>
    </source>
</reference>
<evidence type="ECO:0000313" key="2">
    <source>
        <dbReference type="EMBL" id="MED6176546.1"/>
    </source>
</evidence>
<organism evidence="2 3">
    <name type="scientific">Stylosanthes scabra</name>
    <dbReference type="NCBI Taxonomy" id="79078"/>
    <lineage>
        <taxon>Eukaryota</taxon>
        <taxon>Viridiplantae</taxon>
        <taxon>Streptophyta</taxon>
        <taxon>Embryophyta</taxon>
        <taxon>Tracheophyta</taxon>
        <taxon>Spermatophyta</taxon>
        <taxon>Magnoliopsida</taxon>
        <taxon>eudicotyledons</taxon>
        <taxon>Gunneridae</taxon>
        <taxon>Pentapetalae</taxon>
        <taxon>rosids</taxon>
        <taxon>fabids</taxon>
        <taxon>Fabales</taxon>
        <taxon>Fabaceae</taxon>
        <taxon>Papilionoideae</taxon>
        <taxon>50 kb inversion clade</taxon>
        <taxon>dalbergioids sensu lato</taxon>
        <taxon>Dalbergieae</taxon>
        <taxon>Pterocarpus clade</taxon>
        <taxon>Stylosanthes</taxon>
    </lineage>
</organism>
<keyword evidence="3" id="KW-1185">Reference proteome</keyword>
<feature type="non-terminal residue" evidence="2">
    <location>
        <position position="120"/>
    </location>
</feature>
<name>A0ABU6VVS6_9FABA</name>
<feature type="compositionally biased region" description="Basic and acidic residues" evidence="1">
    <location>
        <begin position="14"/>
        <end position="24"/>
    </location>
</feature>
<feature type="compositionally biased region" description="Basic residues" evidence="1">
    <location>
        <begin position="108"/>
        <end position="120"/>
    </location>
</feature>